<proteinExistence type="predicted"/>
<dbReference type="Gene3D" id="3.10.450.300">
    <property type="entry name" value="YebF/Colicin-M immunity protein"/>
    <property type="match status" value="1"/>
</dbReference>
<dbReference type="InterPro" id="IPR025603">
    <property type="entry name" value="YebF/ColM_immunity"/>
</dbReference>
<organism evidence="3 4">
    <name type="scientific">Pectobacterium brasiliense</name>
    <dbReference type="NCBI Taxonomy" id="180957"/>
    <lineage>
        <taxon>Bacteria</taxon>
        <taxon>Pseudomonadati</taxon>
        <taxon>Pseudomonadota</taxon>
        <taxon>Gammaproteobacteria</taxon>
        <taxon>Enterobacterales</taxon>
        <taxon>Pectobacteriaceae</taxon>
        <taxon>Pectobacterium</taxon>
    </lineage>
</organism>
<dbReference type="InterPro" id="IPR038703">
    <property type="entry name" value="YebF/Cmi_sf"/>
</dbReference>
<evidence type="ECO:0000256" key="1">
    <source>
        <dbReference type="ARBA" id="ARBA00023157"/>
    </source>
</evidence>
<gene>
    <name evidence="3" type="ORF">SOV92_15965</name>
</gene>
<dbReference type="AlphaFoldDB" id="A0AAW9H5P5"/>
<keyword evidence="1" id="KW-1015">Disulfide bond</keyword>
<dbReference type="Proteomes" id="UP001269968">
    <property type="component" value="Unassembled WGS sequence"/>
</dbReference>
<comment type="caution">
    <text evidence="2">Lacks conserved residue(s) required for the propagation of feature annotation.</text>
</comment>
<reference evidence="3" key="1">
    <citation type="submission" date="2023-11" db="EMBL/GenBank/DDBJ databases">
        <title>Comparative genomics revealed phylogeny of phytopathogenic Pectobacterium aroidearum based on whole-genome sequencing and function of putative horizontal acquire islands in P. aroidearum PccS1.</title>
        <authorList>
            <person name="Fan J."/>
            <person name="Yang L."/>
        </authorList>
    </citation>
    <scope>NUCLEOTIDE SEQUENCE</scope>
    <source>
        <strain evidence="3">NJAU140</strain>
    </source>
</reference>
<evidence type="ECO:0000313" key="3">
    <source>
        <dbReference type="EMBL" id="MDY4379299.1"/>
    </source>
</evidence>
<evidence type="ECO:0000313" key="4">
    <source>
        <dbReference type="Proteomes" id="UP001269968"/>
    </source>
</evidence>
<name>A0AAW9H5P5_9GAMM</name>
<sequence length="129" mass="14309">MGWKTKTAGCVAAAVIALAGYNYYLKHSGPSCLEVTYEQAIDYVKHDFLTLRIPRWVKFQPEHLGTATPVIAFDKAASPTLSDPEVYLLAFTVYGPQKTHSLFAMYECKTGSVEYASKNGHVFNSVIVR</sequence>
<dbReference type="EMBL" id="JAXHOZ010000062">
    <property type="protein sequence ID" value="MDY4379299.1"/>
    <property type="molecule type" value="Genomic_DNA"/>
</dbReference>
<comment type="caution">
    <text evidence="3">The sequence shown here is derived from an EMBL/GenBank/DDBJ whole genome shotgun (WGS) entry which is preliminary data.</text>
</comment>
<dbReference type="RefSeq" id="WP_320714743.1">
    <property type="nucleotide sequence ID" value="NZ_JAXHOZ010000062.1"/>
</dbReference>
<dbReference type="PROSITE" id="PS51979">
    <property type="entry name" value="YEBF_CMI"/>
    <property type="match status" value="1"/>
</dbReference>
<protein>
    <submittedName>
        <fullName evidence="3">YebF family protein</fullName>
    </submittedName>
</protein>
<accession>A0AAW9H5P5</accession>
<evidence type="ECO:0000256" key="2">
    <source>
        <dbReference type="PROSITE-ProRule" id="PRU01323"/>
    </source>
</evidence>